<organism evidence="1 2">
    <name type="scientific">Nocardioides vastitatis</name>
    <dbReference type="NCBI Taxonomy" id="2568655"/>
    <lineage>
        <taxon>Bacteria</taxon>
        <taxon>Bacillati</taxon>
        <taxon>Actinomycetota</taxon>
        <taxon>Actinomycetes</taxon>
        <taxon>Propionibacteriales</taxon>
        <taxon>Nocardioidaceae</taxon>
        <taxon>Nocardioides</taxon>
    </lineage>
</organism>
<dbReference type="RefSeq" id="WP_168798158.1">
    <property type="nucleotide sequence ID" value="NZ_JBHSNS010000001.1"/>
</dbReference>
<gene>
    <name evidence="1" type="ORF">ACFPQB_04210</name>
</gene>
<evidence type="ECO:0000313" key="1">
    <source>
        <dbReference type="EMBL" id="MFC5728107.1"/>
    </source>
</evidence>
<dbReference type="Proteomes" id="UP001596072">
    <property type="component" value="Unassembled WGS sequence"/>
</dbReference>
<comment type="caution">
    <text evidence="1">The sequence shown here is derived from an EMBL/GenBank/DDBJ whole genome shotgun (WGS) entry which is preliminary data.</text>
</comment>
<reference evidence="2" key="1">
    <citation type="journal article" date="2019" name="Int. J. Syst. Evol. Microbiol.">
        <title>The Global Catalogue of Microorganisms (GCM) 10K type strain sequencing project: providing services to taxonomists for standard genome sequencing and annotation.</title>
        <authorList>
            <consortium name="The Broad Institute Genomics Platform"/>
            <consortium name="The Broad Institute Genome Sequencing Center for Infectious Disease"/>
            <person name="Wu L."/>
            <person name="Ma J."/>
        </authorList>
    </citation>
    <scope>NUCLEOTIDE SEQUENCE [LARGE SCALE GENOMIC DNA]</scope>
    <source>
        <strain evidence="2">YIM 94188</strain>
    </source>
</reference>
<protein>
    <submittedName>
        <fullName evidence="1">Uncharacterized protein</fullName>
    </submittedName>
</protein>
<keyword evidence="2" id="KW-1185">Reference proteome</keyword>
<sequence length="58" mass="6533">MTTVDTFELEGKLKHIYREVAEHPKGDFHFELGSKLVVADKQAVTSISASLRSWTDGR</sequence>
<evidence type="ECO:0000313" key="2">
    <source>
        <dbReference type="Proteomes" id="UP001596072"/>
    </source>
</evidence>
<accession>A0ABW0ZDH9</accession>
<dbReference type="EMBL" id="JBHSNS010000001">
    <property type="protein sequence ID" value="MFC5728107.1"/>
    <property type="molecule type" value="Genomic_DNA"/>
</dbReference>
<proteinExistence type="predicted"/>
<name>A0ABW0ZDH9_9ACTN</name>